<evidence type="ECO:0000256" key="9">
    <source>
        <dbReference type="ARBA" id="ARBA00023180"/>
    </source>
</evidence>
<evidence type="ECO:0000256" key="3">
    <source>
        <dbReference type="ARBA" id="ARBA00010345"/>
    </source>
</evidence>
<evidence type="ECO:0000256" key="5">
    <source>
        <dbReference type="ARBA" id="ARBA00022692"/>
    </source>
</evidence>
<protein>
    <recommendedName>
        <fullName evidence="10">Phosphatidylinositol-glycan biosynthesis class X protein</fullName>
    </recommendedName>
</protein>
<name>A0A5E4Q8L5_9NEOP</name>
<keyword evidence="4 10" id="KW-0337">GPI-anchor biosynthesis</keyword>
<keyword evidence="8 10" id="KW-0472">Membrane</keyword>
<evidence type="ECO:0000256" key="6">
    <source>
        <dbReference type="ARBA" id="ARBA00022824"/>
    </source>
</evidence>
<feature type="chain" id="PRO_5025088078" description="Phosphatidylinositol-glycan biosynthesis class X protein" evidence="10">
    <location>
        <begin position="26"/>
        <end position="252"/>
    </location>
</feature>
<evidence type="ECO:0000256" key="2">
    <source>
        <dbReference type="ARBA" id="ARBA00004687"/>
    </source>
</evidence>
<evidence type="ECO:0000256" key="8">
    <source>
        <dbReference type="ARBA" id="ARBA00023136"/>
    </source>
</evidence>
<dbReference type="InterPro" id="IPR040039">
    <property type="entry name" value="PIGX"/>
</dbReference>
<dbReference type="AlphaFoldDB" id="A0A5E4Q8L5"/>
<evidence type="ECO:0000256" key="7">
    <source>
        <dbReference type="ARBA" id="ARBA00022989"/>
    </source>
</evidence>
<keyword evidence="9" id="KW-0325">Glycoprotein</keyword>
<keyword evidence="10" id="KW-0732">Signal</keyword>
<organism evidence="11 12">
    <name type="scientific">Leptidea sinapis</name>
    <dbReference type="NCBI Taxonomy" id="189913"/>
    <lineage>
        <taxon>Eukaryota</taxon>
        <taxon>Metazoa</taxon>
        <taxon>Ecdysozoa</taxon>
        <taxon>Arthropoda</taxon>
        <taxon>Hexapoda</taxon>
        <taxon>Insecta</taxon>
        <taxon>Pterygota</taxon>
        <taxon>Neoptera</taxon>
        <taxon>Endopterygota</taxon>
        <taxon>Lepidoptera</taxon>
        <taxon>Glossata</taxon>
        <taxon>Ditrysia</taxon>
        <taxon>Papilionoidea</taxon>
        <taxon>Pieridae</taxon>
        <taxon>Dismorphiinae</taxon>
        <taxon>Leptidea</taxon>
    </lineage>
</organism>
<reference evidence="11 12" key="1">
    <citation type="submission" date="2017-07" db="EMBL/GenBank/DDBJ databases">
        <authorList>
            <person name="Talla V."/>
            <person name="Backstrom N."/>
        </authorList>
    </citation>
    <scope>NUCLEOTIDE SEQUENCE [LARGE SCALE GENOMIC DNA]</scope>
</reference>
<evidence type="ECO:0000256" key="1">
    <source>
        <dbReference type="ARBA" id="ARBA00004389"/>
    </source>
</evidence>
<keyword evidence="7 10" id="KW-1133">Transmembrane helix</keyword>
<feature type="signal peptide" evidence="10">
    <location>
        <begin position="1"/>
        <end position="25"/>
    </location>
</feature>
<comment type="subcellular location">
    <subcellularLocation>
        <location evidence="1 10">Endoplasmic reticulum membrane</location>
        <topology evidence="1 10">Single-pass membrane protein</topology>
    </subcellularLocation>
</comment>
<dbReference type="PANTHER" id="PTHR28650:SF1">
    <property type="entry name" value="PHOSPHATIDYLINOSITOL-GLYCAN BIOSYNTHESIS CLASS X PROTEIN"/>
    <property type="match status" value="1"/>
</dbReference>
<comment type="pathway">
    <text evidence="2 10">Glycolipid biosynthesis; glycosylphosphatidylinositol-anchor biosynthesis.</text>
</comment>
<keyword evidence="5 10" id="KW-0812">Transmembrane</keyword>
<gene>
    <name evidence="11" type="ORF">LSINAPIS_LOCUS6030</name>
</gene>
<comment type="function">
    <text evidence="10">Stabilizing subunit of the glycosylphosphatidylinositol-mannosyltransferase I complex which catalyzes the transfer of the first mannose, via an alpha-1,4 bond from a dolichol-phosphate-mannose (Dol-P-Man) to the glucosaminyl acyl phosphatidylinositol (GlcN-(acyl)PI) intermediate to generate alpha-D-Man-(1-&gt;4)-alpha-D-GlcN-(1-&gt;6)-(1-radyl,2-acyl-sn-glycero-3-phospho)-2-acyl-inositol and participates in the sixth step of the glycosylphosphatidylinositol-anchor biosynthesis. Probably acts by stabilizing the mannosyltransferase PIGM.</text>
</comment>
<comment type="similarity">
    <text evidence="3 10">Belongs to the PIGX family.</text>
</comment>
<dbReference type="GO" id="GO:0005789">
    <property type="term" value="C:endoplasmic reticulum membrane"/>
    <property type="evidence" value="ECO:0007669"/>
    <property type="project" value="UniProtKB-SubCell"/>
</dbReference>
<sequence>MRLFTSMDGVLWLALLFVIFAQTNCNRICDFKVRLTQTLHNEGFHRNLTYYIEYTSQGKINPYNGCSVGLEVVLPPGVYASPDQLASIKSKSIAVFKTNVNTESAAHEADIVIVHLLGTVYEGVAELSLPVHARYHAAVDEGTAATVVILPPRAYLNCGVNSLERCEEPPRETPAVNHFCAHVPQQRCPWRETPLDMSSGPLRWSVPVGDSGHLPLVASVSAAVAALGSFYLLYVIHCVTIRLRTARADKKK</sequence>
<dbReference type="GO" id="GO:0006506">
    <property type="term" value="P:GPI anchor biosynthetic process"/>
    <property type="evidence" value="ECO:0007669"/>
    <property type="project" value="UniProtKB-UniPathway"/>
</dbReference>
<evidence type="ECO:0000256" key="10">
    <source>
        <dbReference type="RuleBase" id="RU366056"/>
    </source>
</evidence>
<evidence type="ECO:0000256" key="4">
    <source>
        <dbReference type="ARBA" id="ARBA00022502"/>
    </source>
</evidence>
<keyword evidence="6 10" id="KW-0256">Endoplasmic reticulum</keyword>
<dbReference type="EMBL" id="FZQP02001837">
    <property type="protein sequence ID" value="VVC93938.1"/>
    <property type="molecule type" value="Genomic_DNA"/>
</dbReference>
<dbReference type="PANTHER" id="PTHR28650">
    <property type="entry name" value="PHOSPHATIDYLINOSITOL-GLYCAN BIOSYNTHESIS CLASS X PROTEIN"/>
    <property type="match status" value="1"/>
</dbReference>
<proteinExistence type="inferred from homology"/>
<dbReference type="UniPathway" id="UPA00196"/>
<accession>A0A5E4Q8L5</accession>
<evidence type="ECO:0000313" key="11">
    <source>
        <dbReference type="EMBL" id="VVC93938.1"/>
    </source>
</evidence>
<feature type="transmembrane region" description="Helical" evidence="10">
    <location>
        <begin position="216"/>
        <end position="243"/>
    </location>
</feature>
<dbReference type="Proteomes" id="UP000324832">
    <property type="component" value="Unassembled WGS sequence"/>
</dbReference>
<evidence type="ECO:0000313" key="12">
    <source>
        <dbReference type="Proteomes" id="UP000324832"/>
    </source>
</evidence>
<dbReference type="Pfam" id="PF08320">
    <property type="entry name" value="PIG-X"/>
    <property type="match status" value="1"/>
</dbReference>
<keyword evidence="12" id="KW-1185">Reference proteome</keyword>
<dbReference type="InterPro" id="IPR013233">
    <property type="entry name" value="PIG-X/PBN1"/>
</dbReference>